<keyword evidence="6" id="KW-1185">Reference proteome</keyword>
<evidence type="ECO:0000256" key="2">
    <source>
        <dbReference type="ARBA" id="ARBA00022617"/>
    </source>
</evidence>
<sequence>MEESLRMNPPVNLLNRTALNDTILVGKYLIKKGQSVSAILRHVHRDPNIRGDDADVFRPERMLNGGFEAIPPDSFKPDLDSVVENLPTDRPCVIITATYEGKQSDNAKKFVA</sequence>
<keyword evidence="3" id="KW-0479">Metal-binding</keyword>
<dbReference type="AlphaFoldDB" id="A0A423X3G4"/>
<dbReference type="OrthoDB" id="1470350at2759"/>
<dbReference type="GO" id="GO:0016705">
    <property type="term" value="F:oxidoreductase activity, acting on paired donors, with incorporation or reduction of molecular oxygen"/>
    <property type="evidence" value="ECO:0007669"/>
    <property type="project" value="InterPro"/>
</dbReference>
<organism evidence="5 6">
    <name type="scientific">Cytospora schulzeri</name>
    <dbReference type="NCBI Taxonomy" id="448051"/>
    <lineage>
        <taxon>Eukaryota</taxon>
        <taxon>Fungi</taxon>
        <taxon>Dikarya</taxon>
        <taxon>Ascomycota</taxon>
        <taxon>Pezizomycotina</taxon>
        <taxon>Sordariomycetes</taxon>
        <taxon>Sordariomycetidae</taxon>
        <taxon>Diaporthales</taxon>
        <taxon>Cytosporaceae</taxon>
        <taxon>Cytospora</taxon>
    </lineage>
</organism>
<reference evidence="5 6" key="1">
    <citation type="submission" date="2015-09" db="EMBL/GenBank/DDBJ databases">
        <title>Host preference determinants of Valsa canker pathogens revealed by comparative genomics.</title>
        <authorList>
            <person name="Yin Z."/>
            <person name="Huang L."/>
        </authorList>
    </citation>
    <scope>NUCLEOTIDE SEQUENCE [LARGE SCALE GENOMIC DNA]</scope>
    <source>
        <strain evidence="5 6">03-1</strain>
    </source>
</reference>
<dbReference type="EMBL" id="LKEA01000003">
    <property type="protein sequence ID" value="ROW10338.1"/>
    <property type="molecule type" value="Genomic_DNA"/>
</dbReference>
<dbReference type="SUPFAM" id="SSF48264">
    <property type="entry name" value="Cytochrome P450"/>
    <property type="match status" value="1"/>
</dbReference>
<dbReference type="GO" id="GO:0005506">
    <property type="term" value="F:iron ion binding"/>
    <property type="evidence" value="ECO:0007669"/>
    <property type="project" value="InterPro"/>
</dbReference>
<dbReference type="Proteomes" id="UP000283895">
    <property type="component" value="Unassembled WGS sequence"/>
</dbReference>
<evidence type="ECO:0000313" key="5">
    <source>
        <dbReference type="EMBL" id="ROW10338.1"/>
    </source>
</evidence>
<dbReference type="InterPro" id="IPR001128">
    <property type="entry name" value="Cyt_P450"/>
</dbReference>
<dbReference type="GO" id="GO:0004497">
    <property type="term" value="F:monooxygenase activity"/>
    <property type="evidence" value="ECO:0007669"/>
    <property type="project" value="InterPro"/>
</dbReference>
<keyword evidence="2" id="KW-0349">Heme</keyword>
<evidence type="ECO:0000256" key="4">
    <source>
        <dbReference type="ARBA" id="ARBA00023004"/>
    </source>
</evidence>
<evidence type="ECO:0000313" key="6">
    <source>
        <dbReference type="Proteomes" id="UP000283895"/>
    </source>
</evidence>
<evidence type="ECO:0000256" key="3">
    <source>
        <dbReference type="ARBA" id="ARBA00022723"/>
    </source>
</evidence>
<protein>
    <submittedName>
        <fullName evidence="5">Uncharacterized protein</fullName>
    </submittedName>
</protein>
<dbReference type="PANTHER" id="PTHR24305:SF166">
    <property type="entry name" value="CYTOCHROME P450 12A4, MITOCHONDRIAL-RELATED"/>
    <property type="match status" value="1"/>
</dbReference>
<evidence type="ECO:0000256" key="1">
    <source>
        <dbReference type="ARBA" id="ARBA00010617"/>
    </source>
</evidence>
<accession>A0A423X3G4</accession>
<proteinExistence type="inferred from homology"/>
<dbReference type="Pfam" id="PF00067">
    <property type="entry name" value="p450"/>
    <property type="match status" value="1"/>
</dbReference>
<comment type="similarity">
    <text evidence="1">Belongs to the cytochrome P450 family.</text>
</comment>
<dbReference type="PANTHER" id="PTHR24305">
    <property type="entry name" value="CYTOCHROME P450"/>
    <property type="match status" value="1"/>
</dbReference>
<dbReference type="GO" id="GO:0020037">
    <property type="term" value="F:heme binding"/>
    <property type="evidence" value="ECO:0007669"/>
    <property type="project" value="InterPro"/>
</dbReference>
<comment type="caution">
    <text evidence="5">The sequence shown here is derived from an EMBL/GenBank/DDBJ whole genome shotgun (WGS) entry which is preliminary data.</text>
</comment>
<dbReference type="InterPro" id="IPR050121">
    <property type="entry name" value="Cytochrome_P450_monoxygenase"/>
</dbReference>
<dbReference type="STRING" id="356882.A0A423X3G4"/>
<dbReference type="InterPro" id="IPR036396">
    <property type="entry name" value="Cyt_P450_sf"/>
</dbReference>
<dbReference type="Gene3D" id="1.10.630.10">
    <property type="entry name" value="Cytochrome P450"/>
    <property type="match status" value="1"/>
</dbReference>
<gene>
    <name evidence="5" type="ORF">VMCG_01783</name>
</gene>
<keyword evidence="4" id="KW-0408">Iron</keyword>
<name>A0A423X3G4_9PEZI</name>